<dbReference type="Pfam" id="PF12094">
    <property type="entry name" value="DUF3570"/>
    <property type="match status" value="1"/>
</dbReference>
<evidence type="ECO:0000313" key="2">
    <source>
        <dbReference type="EMBL" id="CAA0085052.1"/>
    </source>
</evidence>
<protein>
    <recommendedName>
        <fullName evidence="4">EF-hand domain-containing protein</fullName>
    </recommendedName>
</protein>
<evidence type="ECO:0008006" key="4">
    <source>
        <dbReference type="Google" id="ProtNLM"/>
    </source>
</evidence>
<evidence type="ECO:0000256" key="1">
    <source>
        <dbReference type="SAM" id="SignalP"/>
    </source>
</evidence>
<dbReference type="EMBL" id="CACSIO010000001">
    <property type="protein sequence ID" value="CAA0085052.1"/>
    <property type="molecule type" value="Genomic_DNA"/>
</dbReference>
<dbReference type="InterPro" id="IPR021953">
    <property type="entry name" value="DUF3570"/>
</dbReference>
<sequence length="414" mass="46338">MKMTPRSRGLARFTALGATATTLLQSLSAHAEDKIGLHYLHYQEGDDRITVGDTVLSFETDLGVDHTLAGSVGYDSISGASPAWQTTTPIESAEDLANRIRRVEQAQAATPEIILFYEPDYRNYAVEKVELEDTRTSADVAWTSRDKKRNELTVGINYSEESDYVSAGGNVQYLLYADDSKNRSYRYGAAFLYNVSDVFTTLYRDVDKENLYIGNFETGVNQVLSPNSFMSVNAFFNYEHGYLSNHYLTILRQYDANADGEIGPEEVFLATDTRPDERVGGGIAANFVQSFGDSVAAQFSYRFYADDWDIQSHTIDTELSWQVTDPLLLYAKYRWYTQTGAWFFKDADARDNQFAIVGPGSADERLGAFNAYTAELGTQIYCGYGLYVDFGGAWYEQSNGFNSVSLMGGFTKKF</sequence>
<gene>
    <name evidence="2" type="ORF">OPDIPICF_00767</name>
</gene>
<accession>A0A5S9N7F3</accession>
<reference evidence="2 3" key="1">
    <citation type="submission" date="2019-11" db="EMBL/GenBank/DDBJ databases">
        <authorList>
            <person name="Holert J."/>
        </authorList>
    </citation>
    <scope>NUCLEOTIDE SEQUENCE [LARGE SCALE GENOMIC DNA]</scope>
    <source>
        <strain evidence="2">SB11_3</strain>
    </source>
</reference>
<evidence type="ECO:0000313" key="3">
    <source>
        <dbReference type="Proteomes" id="UP000441399"/>
    </source>
</evidence>
<dbReference type="Proteomes" id="UP000441399">
    <property type="component" value="Unassembled WGS sequence"/>
</dbReference>
<dbReference type="PROSITE" id="PS00018">
    <property type="entry name" value="EF_HAND_1"/>
    <property type="match status" value="1"/>
</dbReference>
<feature type="chain" id="PRO_5024954557" description="EF-hand domain-containing protein" evidence="1">
    <location>
        <begin position="32"/>
        <end position="414"/>
    </location>
</feature>
<keyword evidence="1" id="KW-0732">Signal</keyword>
<feature type="signal peptide" evidence="1">
    <location>
        <begin position="1"/>
        <end position="31"/>
    </location>
</feature>
<name>A0A5S9N7F3_9GAMM</name>
<dbReference type="AlphaFoldDB" id="A0A5S9N7F3"/>
<organism evidence="2 3">
    <name type="scientific">BD1-7 clade bacterium</name>
    <dbReference type="NCBI Taxonomy" id="2029982"/>
    <lineage>
        <taxon>Bacteria</taxon>
        <taxon>Pseudomonadati</taxon>
        <taxon>Pseudomonadota</taxon>
        <taxon>Gammaproteobacteria</taxon>
        <taxon>Cellvibrionales</taxon>
        <taxon>Spongiibacteraceae</taxon>
        <taxon>BD1-7 clade</taxon>
    </lineage>
</organism>
<dbReference type="InterPro" id="IPR018247">
    <property type="entry name" value="EF_Hand_1_Ca_BS"/>
</dbReference>
<keyword evidence="3" id="KW-1185">Reference proteome</keyword>
<proteinExistence type="predicted"/>